<dbReference type="Pfam" id="PF05050">
    <property type="entry name" value="Methyltransf_21"/>
    <property type="match status" value="1"/>
</dbReference>
<evidence type="ECO:0000313" key="2">
    <source>
        <dbReference type="EMBL" id="BAY83029.1"/>
    </source>
</evidence>
<dbReference type="Proteomes" id="UP000218418">
    <property type="component" value="Chromosome"/>
</dbReference>
<accession>A0A1Z4LP90</accession>
<dbReference type="PANTHER" id="PTHR34203">
    <property type="entry name" value="METHYLTRANSFERASE, FKBM FAMILY PROTEIN"/>
    <property type="match status" value="1"/>
</dbReference>
<gene>
    <name evidence="2" type="ORF">NIES267_25150</name>
</gene>
<dbReference type="Gene3D" id="3.40.50.150">
    <property type="entry name" value="Vaccinia Virus protein VP39"/>
    <property type="match status" value="1"/>
</dbReference>
<dbReference type="InterPro" id="IPR029063">
    <property type="entry name" value="SAM-dependent_MTases_sf"/>
</dbReference>
<reference evidence="2 3" key="1">
    <citation type="submission" date="2017-06" db="EMBL/GenBank/DDBJ databases">
        <title>Genome sequencing of cyanobaciteial culture collection at National Institute for Environmental Studies (NIES).</title>
        <authorList>
            <person name="Hirose Y."/>
            <person name="Shimura Y."/>
            <person name="Fujisawa T."/>
            <person name="Nakamura Y."/>
            <person name="Kawachi M."/>
        </authorList>
    </citation>
    <scope>NUCLEOTIDE SEQUENCE [LARGE SCALE GENOMIC DNA]</scope>
    <source>
        <strain evidence="2 3">NIES-267</strain>
    </source>
</reference>
<dbReference type="EMBL" id="AP018227">
    <property type="protein sequence ID" value="BAY83029.1"/>
    <property type="molecule type" value="Genomic_DNA"/>
</dbReference>
<keyword evidence="3" id="KW-1185">Reference proteome</keyword>
<dbReference type="PANTHER" id="PTHR34203:SF15">
    <property type="entry name" value="SLL1173 PROTEIN"/>
    <property type="match status" value="1"/>
</dbReference>
<evidence type="ECO:0000259" key="1">
    <source>
        <dbReference type="Pfam" id="PF05050"/>
    </source>
</evidence>
<dbReference type="InterPro" id="IPR052514">
    <property type="entry name" value="SAM-dependent_MTase"/>
</dbReference>
<name>A0A1Z4LP90_9CYAN</name>
<dbReference type="NCBIfam" id="TIGR01444">
    <property type="entry name" value="fkbM_fam"/>
    <property type="match status" value="1"/>
</dbReference>
<protein>
    <recommendedName>
        <fullName evidence="1">Methyltransferase FkbM domain-containing protein</fullName>
    </recommendedName>
</protein>
<feature type="domain" description="Methyltransferase FkbM" evidence="1">
    <location>
        <begin position="76"/>
        <end position="237"/>
    </location>
</feature>
<dbReference type="AlphaFoldDB" id="A0A1Z4LP90"/>
<sequence length="280" mass="31637">MNNIVDKLNNLILDTYRDLIRKNGKSKIAKNIHKLANNLVIAYENEACSDMSKNGELYIIESIKQYYGNQKLTIFDVGANRGTYASLVNQNIENSTIHCFEIVPQTFNLLTKNISLNENIVLNNFGLSDIDKIEKVTWFTKEDSGSSINPLPWQSNSETLECKVVSGDNYCQNNNVDKIDLLKIDTEGHELSVLNGFKNLISEGKISTIQFEYGFTYIPSKTTLGDIYELLAPYGYSIGRLYPQGVGFKQYDLFEDETFKAGNYIATHKSASNFIESIKV</sequence>
<dbReference type="InterPro" id="IPR006342">
    <property type="entry name" value="FkbM_mtfrase"/>
</dbReference>
<proteinExistence type="predicted"/>
<evidence type="ECO:0000313" key="3">
    <source>
        <dbReference type="Proteomes" id="UP000218418"/>
    </source>
</evidence>
<organism evidence="2 3">
    <name type="scientific">Calothrix parasitica NIES-267</name>
    <dbReference type="NCBI Taxonomy" id="1973488"/>
    <lineage>
        <taxon>Bacteria</taxon>
        <taxon>Bacillati</taxon>
        <taxon>Cyanobacteriota</taxon>
        <taxon>Cyanophyceae</taxon>
        <taxon>Nostocales</taxon>
        <taxon>Calotrichaceae</taxon>
        <taxon>Calothrix</taxon>
    </lineage>
</organism>
<dbReference type="SUPFAM" id="SSF53335">
    <property type="entry name" value="S-adenosyl-L-methionine-dependent methyltransferases"/>
    <property type="match status" value="1"/>
</dbReference>